<evidence type="ECO:0000313" key="3">
    <source>
        <dbReference type="Proteomes" id="UP001341840"/>
    </source>
</evidence>
<proteinExistence type="predicted"/>
<feature type="region of interest" description="Disordered" evidence="1">
    <location>
        <begin position="28"/>
        <end position="50"/>
    </location>
</feature>
<keyword evidence="3" id="KW-1185">Reference proteome</keyword>
<sequence length="254" mass="28563">MACLTTNSSLASSGSSPNLLFNHENVTVQASRSPSSGSSPNISRNQSQRQPLWHQVLEVPKAATHRLVVNGETQLICNILEGDSALAARHVERMGLWLPPLYEGANEQLVNLEPVIGQSCNREQTGSLLERNDAWMLVHRNLPTDTDDIPITLRQIGTSIRYSTPLRHRFVLPSTYSFFTLTTSPLFPILSSSNYTDFLNPDSDRCRTQLTNSNTNHRFFHVAAAELEFLSWSWRSMINSLYLTRRSKHNASIL</sequence>
<comment type="caution">
    <text evidence="2">The sequence shown here is derived from an EMBL/GenBank/DDBJ whole genome shotgun (WGS) entry which is preliminary data.</text>
</comment>
<accession>A0ABU6SL68</accession>
<gene>
    <name evidence="2" type="ORF">PIB30_062667</name>
</gene>
<organism evidence="2 3">
    <name type="scientific">Stylosanthes scabra</name>
    <dbReference type="NCBI Taxonomy" id="79078"/>
    <lineage>
        <taxon>Eukaryota</taxon>
        <taxon>Viridiplantae</taxon>
        <taxon>Streptophyta</taxon>
        <taxon>Embryophyta</taxon>
        <taxon>Tracheophyta</taxon>
        <taxon>Spermatophyta</taxon>
        <taxon>Magnoliopsida</taxon>
        <taxon>eudicotyledons</taxon>
        <taxon>Gunneridae</taxon>
        <taxon>Pentapetalae</taxon>
        <taxon>rosids</taxon>
        <taxon>fabids</taxon>
        <taxon>Fabales</taxon>
        <taxon>Fabaceae</taxon>
        <taxon>Papilionoideae</taxon>
        <taxon>50 kb inversion clade</taxon>
        <taxon>dalbergioids sensu lato</taxon>
        <taxon>Dalbergieae</taxon>
        <taxon>Pterocarpus clade</taxon>
        <taxon>Stylosanthes</taxon>
    </lineage>
</organism>
<protein>
    <submittedName>
        <fullName evidence="2">Uncharacterized protein</fullName>
    </submittedName>
</protein>
<feature type="compositionally biased region" description="Low complexity" evidence="1">
    <location>
        <begin position="31"/>
        <end position="47"/>
    </location>
</feature>
<dbReference type="EMBL" id="JASCZI010061000">
    <property type="protein sequence ID" value="MED6137181.1"/>
    <property type="molecule type" value="Genomic_DNA"/>
</dbReference>
<dbReference type="Proteomes" id="UP001341840">
    <property type="component" value="Unassembled WGS sequence"/>
</dbReference>
<name>A0ABU6SL68_9FABA</name>
<evidence type="ECO:0000313" key="2">
    <source>
        <dbReference type="EMBL" id="MED6137181.1"/>
    </source>
</evidence>
<evidence type="ECO:0000256" key="1">
    <source>
        <dbReference type="SAM" id="MobiDB-lite"/>
    </source>
</evidence>
<reference evidence="2 3" key="1">
    <citation type="journal article" date="2023" name="Plants (Basel)">
        <title>Bridging the Gap: Combining Genomics and Transcriptomics Approaches to Understand Stylosanthes scabra, an Orphan Legume from the Brazilian Caatinga.</title>
        <authorList>
            <person name="Ferreira-Neto J.R.C."/>
            <person name="da Silva M.D."/>
            <person name="Binneck E."/>
            <person name="de Melo N.F."/>
            <person name="da Silva R.H."/>
            <person name="de Melo A.L.T.M."/>
            <person name="Pandolfi V."/>
            <person name="Bustamante F.O."/>
            <person name="Brasileiro-Vidal A.C."/>
            <person name="Benko-Iseppon A.M."/>
        </authorList>
    </citation>
    <scope>NUCLEOTIDE SEQUENCE [LARGE SCALE GENOMIC DNA]</scope>
    <source>
        <tissue evidence="2">Leaves</tissue>
    </source>
</reference>